<keyword evidence="4 5" id="KW-0472">Membrane</keyword>
<feature type="domain" description="Fatty acid hydroxylase" evidence="6">
    <location>
        <begin position="184"/>
        <end position="306"/>
    </location>
</feature>
<comment type="subcellular location">
    <subcellularLocation>
        <location evidence="1">Membrane</location>
    </subcellularLocation>
</comment>
<accession>A0A177BAQ1</accession>
<evidence type="ECO:0000256" key="2">
    <source>
        <dbReference type="ARBA" id="ARBA00022692"/>
    </source>
</evidence>
<dbReference type="EMBL" id="LWCA01000054">
    <property type="protein sequence ID" value="OAF71398.1"/>
    <property type="molecule type" value="Genomic_DNA"/>
</dbReference>
<evidence type="ECO:0000256" key="1">
    <source>
        <dbReference type="ARBA" id="ARBA00004370"/>
    </source>
</evidence>
<name>A0A177BAQ1_9BILA</name>
<feature type="transmembrane region" description="Helical" evidence="5">
    <location>
        <begin position="27"/>
        <end position="49"/>
    </location>
</feature>
<dbReference type="Pfam" id="PF04116">
    <property type="entry name" value="FA_hydroxylase"/>
    <property type="match status" value="1"/>
</dbReference>
<keyword evidence="8" id="KW-1185">Reference proteome</keyword>
<dbReference type="Proteomes" id="UP000078046">
    <property type="component" value="Unassembled WGS sequence"/>
</dbReference>
<dbReference type="InterPro" id="IPR050307">
    <property type="entry name" value="Sterol_Desaturase_Related"/>
</dbReference>
<evidence type="ECO:0000256" key="4">
    <source>
        <dbReference type="ARBA" id="ARBA00023136"/>
    </source>
</evidence>
<keyword evidence="3 5" id="KW-1133">Transmembrane helix</keyword>
<dbReference type="OrthoDB" id="408954at2759"/>
<evidence type="ECO:0000313" key="7">
    <source>
        <dbReference type="EMBL" id="OAF71398.1"/>
    </source>
</evidence>
<feature type="transmembrane region" description="Helical" evidence="5">
    <location>
        <begin position="254"/>
        <end position="274"/>
    </location>
</feature>
<protein>
    <recommendedName>
        <fullName evidence="6">Fatty acid hydroxylase domain-containing protein</fullName>
    </recommendedName>
</protein>
<reference evidence="7 8" key="1">
    <citation type="submission" date="2016-04" db="EMBL/GenBank/DDBJ databases">
        <title>The genome of Intoshia linei affirms orthonectids as highly simplified spiralians.</title>
        <authorList>
            <person name="Mikhailov K.V."/>
            <person name="Slusarev G.S."/>
            <person name="Nikitin M.A."/>
            <person name="Logacheva M.D."/>
            <person name="Penin A."/>
            <person name="Aleoshin V."/>
            <person name="Panchin Y.V."/>
        </authorList>
    </citation>
    <scope>NUCLEOTIDE SEQUENCE [LARGE SCALE GENOMIC DNA]</scope>
    <source>
        <strain evidence="7">Intl2013</strain>
        <tissue evidence="7">Whole animal</tissue>
    </source>
</reference>
<sequence>MKMSVMLSDKQDSINMKSASSDRRCRIVESIVLAAVVIISVCVVMIALLNSIQWHIQRFWGISGNFWNGIYKYLYEHYGKLSPFLFLMFGMGLSSHIPFILLNLPLLIIDVFEWPSWLTCYKIQPHRKLNVQRLPKLLKQVIFNQIIVASITAFIFCKLQFLRSPGVVTDDIPTFQRYIIDITIFSFVEEILFYYFHRLAHHPSLYKYVHKQHHEWKTSIGLTCVYAHPIEHTLVNLIPVLAGPLLTGAHASSIWIWLVITIISTIISHCGYHFPFLPSPESHDYHHVQFNNNFGVLGILDKLHGTDIHFKNSDTYQYHYVSMCLKPFDRKDYNKSL</sequence>
<dbReference type="AlphaFoldDB" id="A0A177BAQ1"/>
<dbReference type="GO" id="GO:0008610">
    <property type="term" value="P:lipid biosynthetic process"/>
    <property type="evidence" value="ECO:0007669"/>
    <property type="project" value="InterPro"/>
</dbReference>
<organism evidence="7 8">
    <name type="scientific">Intoshia linei</name>
    <dbReference type="NCBI Taxonomy" id="1819745"/>
    <lineage>
        <taxon>Eukaryota</taxon>
        <taxon>Metazoa</taxon>
        <taxon>Spiralia</taxon>
        <taxon>Lophotrochozoa</taxon>
        <taxon>Mesozoa</taxon>
        <taxon>Orthonectida</taxon>
        <taxon>Rhopaluridae</taxon>
        <taxon>Intoshia</taxon>
    </lineage>
</organism>
<evidence type="ECO:0000259" key="6">
    <source>
        <dbReference type="Pfam" id="PF04116"/>
    </source>
</evidence>
<evidence type="ECO:0000256" key="5">
    <source>
        <dbReference type="SAM" id="Phobius"/>
    </source>
</evidence>
<dbReference type="PANTHER" id="PTHR11863">
    <property type="entry name" value="STEROL DESATURASE"/>
    <property type="match status" value="1"/>
</dbReference>
<keyword evidence="2 5" id="KW-0812">Transmembrane</keyword>
<feature type="transmembrane region" description="Helical" evidence="5">
    <location>
        <begin position="178"/>
        <end position="196"/>
    </location>
</feature>
<comment type="caution">
    <text evidence="7">The sequence shown here is derived from an EMBL/GenBank/DDBJ whole genome shotgun (WGS) entry which is preliminary data.</text>
</comment>
<feature type="transmembrane region" description="Helical" evidence="5">
    <location>
        <begin position="137"/>
        <end position="157"/>
    </location>
</feature>
<evidence type="ECO:0000313" key="8">
    <source>
        <dbReference type="Proteomes" id="UP000078046"/>
    </source>
</evidence>
<proteinExistence type="predicted"/>
<dbReference type="GO" id="GO:0016491">
    <property type="term" value="F:oxidoreductase activity"/>
    <property type="evidence" value="ECO:0007669"/>
    <property type="project" value="InterPro"/>
</dbReference>
<dbReference type="GO" id="GO:0005506">
    <property type="term" value="F:iron ion binding"/>
    <property type="evidence" value="ECO:0007669"/>
    <property type="project" value="InterPro"/>
</dbReference>
<dbReference type="InterPro" id="IPR006694">
    <property type="entry name" value="Fatty_acid_hydroxylase"/>
</dbReference>
<dbReference type="GO" id="GO:0016020">
    <property type="term" value="C:membrane"/>
    <property type="evidence" value="ECO:0007669"/>
    <property type="project" value="UniProtKB-SubCell"/>
</dbReference>
<evidence type="ECO:0000256" key="3">
    <source>
        <dbReference type="ARBA" id="ARBA00022989"/>
    </source>
</evidence>
<feature type="transmembrane region" description="Helical" evidence="5">
    <location>
        <begin position="86"/>
        <end position="109"/>
    </location>
</feature>
<gene>
    <name evidence="7" type="ORF">A3Q56_00826</name>
</gene>